<dbReference type="CDD" id="cd08566">
    <property type="entry name" value="GDPD_AtGDE_like"/>
    <property type="match status" value="1"/>
</dbReference>
<dbReference type="RefSeq" id="WP_203000221.1">
    <property type="nucleotide sequence ID" value="NZ_JAEMEF010000006.1"/>
</dbReference>
<protein>
    <submittedName>
        <fullName evidence="3">Glycerophosphodiester phosphodiesterase family protein</fullName>
    </submittedName>
</protein>
<reference evidence="3 4" key="1">
    <citation type="submission" date="2020-12" db="EMBL/GenBank/DDBJ databases">
        <title>Olleya sediminilitoris sp. nov., isolated from a tidal flat.</title>
        <authorList>
            <person name="Park S."/>
            <person name="Yoon J.-H."/>
        </authorList>
    </citation>
    <scope>NUCLEOTIDE SEQUENCE [LARGE SCALE GENOMIC DNA]</scope>
    <source>
        <strain evidence="3 4">YSTF-M6</strain>
    </source>
</reference>
<dbReference type="PANTHER" id="PTHR46320:SF1">
    <property type="entry name" value="GLYCEROPHOSPHODIESTER PHOSPHODIESTERASE 1"/>
    <property type="match status" value="1"/>
</dbReference>
<dbReference type="InterPro" id="IPR017946">
    <property type="entry name" value="PLC-like_Pdiesterase_TIM-brl"/>
</dbReference>
<keyword evidence="1" id="KW-0732">Signal</keyword>
<dbReference type="PROSITE" id="PS51704">
    <property type="entry name" value="GP_PDE"/>
    <property type="match status" value="1"/>
</dbReference>
<gene>
    <name evidence="3" type="ORF">JAO71_08465</name>
</gene>
<dbReference type="PROSITE" id="PS51257">
    <property type="entry name" value="PROKAR_LIPOPROTEIN"/>
    <property type="match status" value="1"/>
</dbReference>
<proteinExistence type="predicted"/>
<comment type="caution">
    <text evidence="3">The sequence shown here is derived from an EMBL/GenBank/DDBJ whole genome shotgun (WGS) entry which is preliminary data.</text>
</comment>
<dbReference type="Proteomes" id="UP000605013">
    <property type="component" value="Unassembled WGS sequence"/>
</dbReference>
<dbReference type="SUPFAM" id="SSF51695">
    <property type="entry name" value="PLC-like phosphodiesterases"/>
    <property type="match status" value="1"/>
</dbReference>
<dbReference type="InterPro" id="IPR030395">
    <property type="entry name" value="GP_PDE_dom"/>
</dbReference>
<dbReference type="Pfam" id="PF03009">
    <property type="entry name" value="GDPD"/>
    <property type="match status" value="1"/>
</dbReference>
<evidence type="ECO:0000256" key="1">
    <source>
        <dbReference type="SAM" id="SignalP"/>
    </source>
</evidence>
<evidence type="ECO:0000313" key="4">
    <source>
        <dbReference type="Proteomes" id="UP000605013"/>
    </source>
</evidence>
<accession>A0ABS1WL35</accession>
<dbReference type="Gene3D" id="3.20.20.190">
    <property type="entry name" value="Phosphatidylinositol (PI) phosphodiesterase"/>
    <property type="match status" value="1"/>
</dbReference>
<name>A0ABS1WL35_9FLAO</name>
<sequence>MKLFYRFCGNQAIKQLILLVFLISVVSCKDAKEDVSNTTETNTETKAQTEKQSVLIETFKYNPKDDLIISVHRGGKGLKHYPENCLETLKYVNDSIPAIYEIDVAQTRDNVLVLMHDNTLERTTTGTDRLNKYTYEELQAFNLVDDYGNETTFKIPTLKEVLLWAKQNNVVLTLDKKRSVSFDAIVALVKQVEAEDVSILITYDIKQATEAYGLAPNLMLSVSARNQKELDWLLHSKIPTQNMLAFTGTKLSPNQFYKTVQSHGIKTMLGTLGNLDKQAKAKGEVPYKVWRDKGIDLFATDRPFDVAKALNITK</sequence>
<feature type="signal peptide" evidence="1">
    <location>
        <begin position="1"/>
        <end position="31"/>
    </location>
</feature>
<organism evidence="3 4">
    <name type="scientific">Olleya sediminilitoris</name>
    <dbReference type="NCBI Taxonomy" id="2795739"/>
    <lineage>
        <taxon>Bacteria</taxon>
        <taxon>Pseudomonadati</taxon>
        <taxon>Bacteroidota</taxon>
        <taxon>Flavobacteriia</taxon>
        <taxon>Flavobacteriales</taxon>
        <taxon>Flavobacteriaceae</taxon>
    </lineage>
</organism>
<feature type="chain" id="PRO_5046698949" evidence="1">
    <location>
        <begin position="32"/>
        <end position="314"/>
    </location>
</feature>
<dbReference type="PANTHER" id="PTHR46320">
    <property type="entry name" value="GLYCEROPHOSPHODIESTER PHOSPHODIESTERASE 1"/>
    <property type="match status" value="1"/>
</dbReference>
<evidence type="ECO:0000313" key="3">
    <source>
        <dbReference type="EMBL" id="MBL7559834.1"/>
    </source>
</evidence>
<dbReference type="EMBL" id="JAEMEF010000006">
    <property type="protein sequence ID" value="MBL7559834.1"/>
    <property type="molecule type" value="Genomic_DNA"/>
</dbReference>
<feature type="domain" description="GP-PDE" evidence="2">
    <location>
        <begin position="67"/>
        <end position="310"/>
    </location>
</feature>
<evidence type="ECO:0000259" key="2">
    <source>
        <dbReference type="PROSITE" id="PS51704"/>
    </source>
</evidence>
<keyword evidence="4" id="KW-1185">Reference proteome</keyword>